<feature type="compositionally biased region" description="Basic and acidic residues" evidence="1">
    <location>
        <begin position="48"/>
        <end position="64"/>
    </location>
</feature>
<accession>A0AA38WU97</accession>
<dbReference type="EMBL" id="JARYMX010000001">
    <property type="protein sequence ID" value="KAJ9565174.1"/>
    <property type="molecule type" value="Genomic_DNA"/>
</dbReference>
<evidence type="ECO:0000313" key="2">
    <source>
        <dbReference type="EMBL" id="KAJ9565174.1"/>
    </source>
</evidence>
<organism evidence="2 3">
    <name type="scientific">Centaurea solstitialis</name>
    <name type="common">yellow star-thistle</name>
    <dbReference type="NCBI Taxonomy" id="347529"/>
    <lineage>
        <taxon>Eukaryota</taxon>
        <taxon>Viridiplantae</taxon>
        <taxon>Streptophyta</taxon>
        <taxon>Embryophyta</taxon>
        <taxon>Tracheophyta</taxon>
        <taxon>Spermatophyta</taxon>
        <taxon>Magnoliopsida</taxon>
        <taxon>eudicotyledons</taxon>
        <taxon>Gunneridae</taxon>
        <taxon>Pentapetalae</taxon>
        <taxon>asterids</taxon>
        <taxon>campanulids</taxon>
        <taxon>Asterales</taxon>
        <taxon>Asteraceae</taxon>
        <taxon>Carduoideae</taxon>
        <taxon>Cardueae</taxon>
        <taxon>Centaureinae</taxon>
        <taxon>Centaurea</taxon>
    </lineage>
</organism>
<protein>
    <submittedName>
        <fullName evidence="2">Uncharacterized protein</fullName>
    </submittedName>
</protein>
<comment type="caution">
    <text evidence="2">The sequence shown here is derived from an EMBL/GenBank/DDBJ whole genome shotgun (WGS) entry which is preliminary data.</text>
</comment>
<reference evidence="2" key="1">
    <citation type="submission" date="2023-03" db="EMBL/GenBank/DDBJ databases">
        <title>Chromosome-scale reference genome and RAD-based genetic map of yellow starthistle (Centaurea solstitialis) reveal putative structural variation and QTLs associated with invader traits.</title>
        <authorList>
            <person name="Reatini B."/>
            <person name="Cang F.A."/>
            <person name="Jiang Q."/>
            <person name="Mckibben M.T.W."/>
            <person name="Barker M.S."/>
            <person name="Rieseberg L.H."/>
            <person name="Dlugosch K.M."/>
        </authorList>
    </citation>
    <scope>NUCLEOTIDE SEQUENCE</scope>
    <source>
        <strain evidence="2">CAN-66</strain>
        <tissue evidence="2">Leaf</tissue>
    </source>
</reference>
<keyword evidence="3" id="KW-1185">Reference proteome</keyword>
<proteinExistence type="predicted"/>
<name>A0AA38WU97_9ASTR</name>
<evidence type="ECO:0000313" key="3">
    <source>
        <dbReference type="Proteomes" id="UP001172457"/>
    </source>
</evidence>
<feature type="region of interest" description="Disordered" evidence="1">
    <location>
        <begin position="45"/>
        <end position="66"/>
    </location>
</feature>
<dbReference type="Proteomes" id="UP001172457">
    <property type="component" value="Chromosome 1"/>
</dbReference>
<sequence length="142" mass="15895">MTLVTLDTSLFHDTNAKDGMVRREIVRQILQVRILAPRGTISRPCGVARRDQSGSDKDRGHDELEVANEPVRNKKLSRLSGLLPKVHSRFLEDRFVAYGANEEERQVSMDRQTRRGLSNAQEEVMSSTNFVATGRDGGLCGI</sequence>
<gene>
    <name evidence="2" type="ORF">OSB04_001140</name>
</gene>
<dbReference type="AlphaFoldDB" id="A0AA38WU97"/>
<evidence type="ECO:0000256" key="1">
    <source>
        <dbReference type="SAM" id="MobiDB-lite"/>
    </source>
</evidence>